<evidence type="ECO:0000256" key="3">
    <source>
        <dbReference type="ARBA" id="ARBA00022759"/>
    </source>
</evidence>
<accession>A0A1X7KTC7</accession>
<dbReference type="InterPro" id="IPR019858">
    <property type="entry name" value="CRISPR-assoc_Cas1_HMARI/TNEAP"/>
</dbReference>
<dbReference type="EC" id="3.1.-.-" evidence="9"/>
<proteinExistence type="inferred from homology"/>
<dbReference type="Pfam" id="PF01867">
    <property type="entry name" value="Cas_Cas1"/>
    <property type="match status" value="1"/>
</dbReference>
<evidence type="ECO:0000256" key="4">
    <source>
        <dbReference type="ARBA" id="ARBA00022801"/>
    </source>
</evidence>
<dbReference type="Proteomes" id="UP000193355">
    <property type="component" value="Unassembled WGS sequence"/>
</dbReference>
<name>A0A1X7KTC7_9BACT</name>
<dbReference type="RefSeq" id="WP_085545369.1">
    <property type="nucleotide sequence ID" value="NZ_FXBB01000035.1"/>
</dbReference>
<organism evidence="10 11">
    <name type="scientific">Dethiosulfovibrio salsuginis</name>
    <dbReference type="NCBI Taxonomy" id="561720"/>
    <lineage>
        <taxon>Bacteria</taxon>
        <taxon>Thermotogati</taxon>
        <taxon>Synergistota</taxon>
        <taxon>Synergistia</taxon>
        <taxon>Synergistales</taxon>
        <taxon>Dethiosulfovibrionaceae</taxon>
        <taxon>Dethiosulfovibrio</taxon>
    </lineage>
</organism>
<dbReference type="GO" id="GO:0016787">
    <property type="term" value="F:hydrolase activity"/>
    <property type="evidence" value="ECO:0007669"/>
    <property type="project" value="UniProtKB-KW"/>
</dbReference>
<comment type="similarity">
    <text evidence="9">Belongs to the CRISPR-associated endonuclease Cas1 family.</text>
</comment>
<dbReference type="STRING" id="561720.SAMN06275492_13523"/>
<evidence type="ECO:0000256" key="9">
    <source>
        <dbReference type="HAMAP-Rule" id="MF_01470"/>
    </source>
</evidence>
<dbReference type="GO" id="GO:0004520">
    <property type="term" value="F:DNA endonuclease activity"/>
    <property type="evidence" value="ECO:0007669"/>
    <property type="project" value="InterPro"/>
</dbReference>
<feature type="binding site" evidence="9">
    <location>
        <position position="157"/>
    </location>
    <ligand>
        <name>Mn(2+)</name>
        <dbReference type="ChEBI" id="CHEBI:29035"/>
    </ligand>
</feature>
<evidence type="ECO:0000256" key="1">
    <source>
        <dbReference type="ARBA" id="ARBA00022722"/>
    </source>
</evidence>
<evidence type="ECO:0000256" key="6">
    <source>
        <dbReference type="ARBA" id="ARBA00023118"/>
    </source>
</evidence>
<dbReference type="InterPro" id="IPR042206">
    <property type="entry name" value="CRISPR-assoc_Cas1_C"/>
</dbReference>
<dbReference type="GO" id="GO:0003677">
    <property type="term" value="F:DNA binding"/>
    <property type="evidence" value="ECO:0007669"/>
    <property type="project" value="UniProtKB-KW"/>
</dbReference>
<evidence type="ECO:0000256" key="5">
    <source>
        <dbReference type="ARBA" id="ARBA00022842"/>
    </source>
</evidence>
<dbReference type="GO" id="GO:0043571">
    <property type="term" value="P:maintenance of CRISPR repeat elements"/>
    <property type="evidence" value="ECO:0007669"/>
    <property type="project" value="UniProtKB-UniRule"/>
</dbReference>
<dbReference type="OrthoDB" id="9803119at2"/>
<keyword evidence="6 9" id="KW-0051">Antiviral defense</keyword>
<dbReference type="GO" id="GO:0046872">
    <property type="term" value="F:metal ion binding"/>
    <property type="evidence" value="ECO:0007669"/>
    <property type="project" value="UniProtKB-UniRule"/>
</dbReference>
<reference evidence="11" key="1">
    <citation type="submission" date="2017-04" db="EMBL/GenBank/DDBJ databases">
        <authorList>
            <person name="Varghese N."/>
            <person name="Submissions S."/>
        </authorList>
    </citation>
    <scope>NUCLEOTIDE SEQUENCE [LARGE SCALE GENOMIC DNA]</scope>
    <source>
        <strain evidence="11">USBA 82</strain>
    </source>
</reference>
<comment type="function">
    <text evidence="9">CRISPR (clustered regularly interspaced short palindromic repeat), is an adaptive immune system that provides protection against mobile genetic elements (viruses, transposable elements and conjugative plasmids). CRISPR clusters contain spacers, sequences complementary to antecedent mobile elements, and target invading nucleic acids. CRISPR clusters are transcribed and processed into CRISPR RNA (crRNA). Acts as a dsDNA endonuclease. Involved in the integration of spacer DNA into the CRISPR cassette.</text>
</comment>
<gene>
    <name evidence="9" type="primary">cas1</name>
    <name evidence="10" type="ORF">SAMN06275492_13523</name>
</gene>
<keyword evidence="1 9" id="KW-0540">Nuclease</keyword>
<sequence>MGKTVYIFSSGDLKRKGDTIVLETEEGRKHFPVETTDELLIFGEVNVNKRFLEFCTEKQMGLHFFNHHGYYQGSYYPREYLNSGAVILAQAKHFVDNHKRMDIARRFVEGSMDNMRIVLHYYRRRGVDRVIPALSRIEEYRNVMVGAVNVSELMGLEGNGREAYYSAFDHITGGGSFAFDVRSRRPPQNRMNALISFLNSMCYVTALSQIYRTHLDPRIGFLHETNFRRFSLNLDVAEIFKPILVDRIIFSLINKKVIQAKHFDDGPSGGIYLQESGRKIVVSAWEERLQQTIDHPRLKRKVSYRGLMRMEVHKLEKHILGDQTYEPHVSGW</sequence>
<dbReference type="GO" id="GO:0051607">
    <property type="term" value="P:defense response to virus"/>
    <property type="evidence" value="ECO:0007669"/>
    <property type="project" value="UniProtKB-UniRule"/>
</dbReference>
<comment type="subunit">
    <text evidence="9">Homodimer, forms a heterotetramer with a Cas2 homodimer.</text>
</comment>
<keyword evidence="11" id="KW-1185">Reference proteome</keyword>
<dbReference type="HAMAP" id="MF_01470">
    <property type="entry name" value="Cas1"/>
    <property type="match status" value="1"/>
</dbReference>
<dbReference type="PANTHER" id="PTHR43219">
    <property type="entry name" value="CRISPR-ASSOCIATED ENDONUCLEASE CAS1"/>
    <property type="match status" value="1"/>
</dbReference>
<evidence type="ECO:0000256" key="7">
    <source>
        <dbReference type="ARBA" id="ARBA00023125"/>
    </source>
</evidence>
<evidence type="ECO:0000256" key="2">
    <source>
        <dbReference type="ARBA" id="ARBA00022723"/>
    </source>
</evidence>
<keyword evidence="8 9" id="KW-0464">Manganese</keyword>
<evidence type="ECO:0000313" key="11">
    <source>
        <dbReference type="Proteomes" id="UP000193355"/>
    </source>
</evidence>
<dbReference type="AlphaFoldDB" id="A0A1X7KTC7"/>
<evidence type="ECO:0000313" key="10">
    <source>
        <dbReference type="EMBL" id="SMG44504.1"/>
    </source>
</evidence>
<feature type="binding site" evidence="9">
    <location>
        <position position="238"/>
    </location>
    <ligand>
        <name>Mn(2+)</name>
        <dbReference type="ChEBI" id="CHEBI:29035"/>
    </ligand>
</feature>
<keyword evidence="3 9" id="KW-0255">Endonuclease</keyword>
<keyword evidence="7 9" id="KW-0238">DNA-binding</keyword>
<dbReference type="PANTHER" id="PTHR43219:SF1">
    <property type="entry name" value="CRISPR-ASSOCIATED ENDONUCLEASE CAS1"/>
    <property type="match status" value="1"/>
</dbReference>
<dbReference type="EMBL" id="FXBB01000035">
    <property type="protein sequence ID" value="SMG44504.1"/>
    <property type="molecule type" value="Genomic_DNA"/>
</dbReference>
<dbReference type="Gene3D" id="3.100.10.20">
    <property type="entry name" value="CRISPR-associated endonuclease Cas1, N-terminal domain"/>
    <property type="match status" value="1"/>
</dbReference>
<keyword evidence="2 9" id="KW-0479">Metal-binding</keyword>
<keyword evidence="4 9" id="KW-0378">Hydrolase</keyword>
<comment type="cofactor">
    <cofactor evidence="9">
        <name>Mg(2+)</name>
        <dbReference type="ChEBI" id="CHEBI:18420"/>
    </cofactor>
    <cofactor evidence="9">
        <name>Mn(2+)</name>
        <dbReference type="ChEBI" id="CHEBI:29035"/>
    </cofactor>
</comment>
<dbReference type="Gene3D" id="1.20.120.920">
    <property type="entry name" value="CRISPR-associated endonuclease Cas1, C-terminal domain"/>
    <property type="match status" value="1"/>
</dbReference>
<protein>
    <recommendedName>
        <fullName evidence="9">CRISPR-associated endonuclease Cas1</fullName>
        <ecNumber evidence="9">3.1.-.-</ecNumber>
    </recommendedName>
</protein>
<feature type="binding site" evidence="9">
    <location>
        <position position="223"/>
    </location>
    <ligand>
        <name>Mn(2+)</name>
        <dbReference type="ChEBI" id="CHEBI:29035"/>
    </ligand>
</feature>
<dbReference type="InterPro" id="IPR002729">
    <property type="entry name" value="CRISPR-assoc_Cas1"/>
</dbReference>
<dbReference type="NCBIfam" id="TIGR03641">
    <property type="entry name" value="cas1_HMARI"/>
    <property type="match status" value="1"/>
</dbReference>
<dbReference type="CDD" id="cd09722">
    <property type="entry name" value="Cas1_I-B"/>
    <property type="match status" value="1"/>
</dbReference>
<evidence type="ECO:0000256" key="8">
    <source>
        <dbReference type="ARBA" id="ARBA00023211"/>
    </source>
</evidence>
<dbReference type="NCBIfam" id="TIGR00287">
    <property type="entry name" value="cas1"/>
    <property type="match status" value="1"/>
</dbReference>
<dbReference type="InterPro" id="IPR042211">
    <property type="entry name" value="CRISPR-assoc_Cas1_N"/>
</dbReference>
<keyword evidence="5 9" id="KW-0460">Magnesium</keyword>